<keyword evidence="1" id="KW-0812">Transmembrane</keyword>
<reference evidence="2 3" key="1">
    <citation type="submission" date="2021-01" db="EMBL/GenBank/DDBJ databases">
        <title>Genome seq and assembly of Nocardiodes sp. G10.</title>
        <authorList>
            <person name="Chhetri G."/>
        </authorList>
    </citation>
    <scope>NUCLEOTIDE SEQUENCE [LARGE SCALE GENOMIC DNA]</scope>
    <source>
        <strain evidence="2 3">G10</strain>
    </source>
</reference>
<evidence type="ECO:0000313" key="3">
    <source>
        <dbReference type="Proteomes" id="UP000636918"/>
    </source>
</evidence>
<organism evidence="2 3">
    <name type="scientific">Nocardioides baculatus</name>
    <dbReference type="NCBI Taxonomy" id="2801337"/>
    <lineage>
        <taxon>Bacteria</taxon>
        <taxon>Bacillati</taxon>
        <taxon>Actinomycetota</taxon>
        <taxon>Actinomycetes</taxon>
        <taxon>Propionibacteriales</taxon>
        <taxon>Nocardioidaceae</taxon>
        <taxon>Nocardioides</taxon>
    </lineage>
</organism>
<gene>
    <name evidence="2" type="ORF">JI751_08675</name>
</gene>
<evidence type="ECO:0000313" key="2">
    <source>
        <dbReference type="EMBL" id="MBL0747682.1"/>
    </source>
</evidence>
<proteinExistence type="predicted"/>
<feature type="transmembrane region" description="Helical" evidence="1">
    <location>
        <begin position="110"/>
        <end position="133"/>
    </location>
</feature>
<keyword evidence="1" id="KW-0472">Membrane</keyword>
<keyword evidence="1" id="KW-1133">Transmembrane helix</keyword>
<feature type="transmembrane region" description="Helical" evidence="1">
    <location>
        <begin position="44"/>
        <end position="68"/>
    </location>
</feature>
<sequence>MAFVLLAFVIQALMGASLLATWWRRGRGDAPTVTVHWVAALLGLVLWIAFVATDSLVAAWGSFAAITVGNTYGDRMLLARVHHQTGTTSKRRNYPVVVASIFRGRMPWRVAFHALFAGVVYFGCLGVCVASTVRAS</sequence>
<protein>
    <submittedName>
        <fullName evidence="2">Uncharacterized protein</fullName>
    </submittedName>
</protein>
<dbReference type="Proteomes" id="UP000636918">
    <property type="component" value="Unassembled WGS sequence"/>
</dbReference>
<keyword evidence="3" id="KW-1185">Reference proteome</keyword>
<name>A0ABS1L9Q7_9ACTN</name>
<evidence type="ECO:0000256" key="1">
    <source>
        <dbReference type="SAM" id="Phobius"/>
    </source>
</evidence>
<dbReference type="RefSeq" id="WP_201935509.1">
    <property type="nucleotide sequence ID" value="NZ_JAERSG010000002.1"/>
</dbReference>
<dbReference type="EMBL" id="JAERSG010000002">
    <property type="protein sequence ID" value="MBL0747682.1"/>
    <property type="molecule type" value="Genomic_DNA"/>
</dbReference>
<accession>A0ABS1L9Q7</accession>
<comment type="caution">
    <text evidence="2">The sequence shown here is derived from an EMBL/GenBank/DDBJ whole genome shotgun (WGS) entry which is preliminary data.</text>
</comment>